<feature type="signal peptide" evidence="7">
    <location>
        <begin position="1"/>
        <end position="17"/>
    </location>
</feature>
<dbReference type="PANTHER" id="PTHR24305:SF166">
    <property type="entry name" value="CYTOCHROME P450 12A4, MITOCHONDRIAL-RELATED"/>
    <property type="match status" value="1"/>
</dbReference>
<comment type="cofactor">
    <cofactor evidence="1 5">
        <name>heme</name>
        <dbReference type="ChEBI" id="CHEBI:30413"/>
    </cofactor>
</comment>
<reference evidence="8 9" key="1">
    <citation type="submission" date="2019-10" db="EMBL/GenBank/DDBJ databases">
        <authorList>
            <person name="Palmer J.M."/>
        </authorList>
    </citation>
    <scope>NUCLEOTIDE SEQUENCE [LARGE SCALE GENOMIC DNA]</scope>
    <source>
        <strain evidence="8 9">TWF696</strain>
    </source>
</reference>
<dbReference type="CDD" id="cd11062">
    <property type="entry name" value="CYP58-like"/>
    <property type="match status" value="1"/>
</dbReference>
<keyword evidence="6" id="KW-0503">Monooxygenase</keyword>
<protein>
    <recommendedName>
        <fullName evidence="10">Cytochrome P450</fullName>
    </recommendedName>
</protein>
<dbReference type="InterPro" id="IPR017972">
    <property type="entry name" value="Cyt_P450_CS"/>
</dbReference>
<keyword evidence="9" id="KW-1185">Reference proteome</keyword>
<evidence type="ECO:0000256" key="4">
    <source>
        <dbReference type="ARBA" id="ARBA00023004"/>
    </source>
</evidence>
<dbReference type="GO" id="GO:0020037">
    <property type="term" value="F:heme binding"/>
    <property type="evidence" value="ECO:0007669"/>
    <property type="project" value="InterPro"/>
</dbReference>
<dbReference type="GO" id="GO:0016705">
    <property type="term" value="F:oxidoreductase activity, acting on paired donors, with incorporation or reduction of molecular oxygen"/>
    <property type="evidence" value="ECO:0007669"/>
    <property type="project" value="InterPro"/>
</dbReference>
<proteinExistence type="inferred from homology"/>
<evidence type="ECO:0000256" key="2">
    <source>
        <dbReference type="ARBA" id="ARBA00010617"/>
    </source>
</evidence>
<keyword evidence="4 5" id="KW-0408">Iron</keyword>
<evidence type="ECO:0008006" key="10">
    <source>
        <dbReference type="Google" id="ProtNLM"/>
    </source>
</evidence>
<evidence type="ECO:0000256" key="7">
    <source>
        <dbReference type="SAM" id="SignalP"/>
    </source>
</evidence>
<dbReference type="InterPro" id="IPR036396">
    <property type="entry name" value="Cyt_P450_sf"/>
</dbReference>
<dbReference type="PRINTS" id="PR00463">
    <property type="entry name" value="EP450I"/>
</dbReference>
<keyword evidence="3 5" id="KW-0479">Metal-binding</keyword>
<dbReference type="Gene3D" id="1.10.630.10">
    <property type="entry name" value="Cytochrome P450"/>
    <property type="match status" value="1"/>
</dbReference>
<feature type="binding site" description="axial binding residue" evidence="5">
    <location>
        <position position="408"/>
    </location>
    <ligand>
        <name>heme</name>
        <dbReference type="ChEBI" id="CHEBI:30413"/>
    </ligand>
    <ligandPart>
        <name>Fe</name>
        <dbReference type="ChEBI" id="CHEBI:18248"/>
    </ligandPart>
</feature>
<accession>A0AAV9U238</accession>
<dbReference type="InterPro" id="IPR050121">
    <property type="entry name" value="Cytochrome_P450_monoxygenase"/>
</dbReference>
<dbReference type="InterPro" id="IPR002401">
    <property type="entry name" value="Cyt_P450_E_grp-I"/>
</dbReference>
<keyword evidence="6" id="KW-0560">Oxidoreductase</keyword>
<evidence type="ECO:0000256" key="5">
    <source>
        <dbReference type="PIRSR" id="PIRSR602401-1"/>
    </source>
</evidence>
<evidence type="ECO:0000256" key="6">
    <source>
        <dbReference type="RuleBase" id="RU000461"/>
    </source>
</evidence>
<name>A0AAV9U238_9PEZI</name>
<dbReference type="PRINTS" id="PR00385">
    <property type="entry name" value="P450"/>
</dbReference>
<evidence type="ECO:0000313" key="9">
    <source>
        <dbReference type="Proteomes" id="UP001375240"/>
    </source>
</evidence>
<gene>
    <name evidence="8" type="ORF">TWF696_003245</name>
</gene>
<feature type="chain" id="PRO_5043407130" description="Cytochrome P450" evidence="7">
    <location>
        <begin position="18"/>
        <end position="461"/>
    </location>
</feature>
<evidence type="ECO:0000313" key="8">
    <source>
        <dbReference type="EMBL" id="KAK6331178.1"/>
    </source>
</evidence>
<dbReference type="PANTHER" id="PTHR24305">
    <property type="entry name" value="CYTOCHROME P450"/>
    <property type="match status" value="1"/>
</dbReference>
<evidence type="ECO:0000256" key="3">
    <source>
        <dbReference type="ARBA" id="ARBA00022723"/>
    </source>
</evidence>
<dbReference type="SUPFAM" id="SSF48264">
    <property type="entry name" value="Cytochrome P450"/>
    <property type="match status" value="1"/>
</dbReference>
<organism evidence="8 9">
    <name type="scientific">Orbilia brochopaga</name>
    <dbReference type="NCBI Taxonomy" id="3140254"/>
    <lineage>
        <taxon>Eukaryota</taxon>
        <taxon>Fungi</taxon>
        <taxon>Dikarya</taxon>
        <taxon>Ascomycota</taxon>
        <taxon>Pezizomycotina</taxon>
        <taxon>Orbiliomycetes</taxon>
        <taxon>Orbiliales</taxon>
        <taxon>Orbiliaceae</taxon>
        <taxon>Orbilia</taxon>
    </lineage>
</organism>
<dbReference type="EMBL" id="JAVHNQ010000016">
    <property type="protein sequence ID" value="KAK6331178.1"/>
    <property type="molecule type" value="Genomic_DNA"/>
</dbReference>
<evidence type="ECO:0000256" key="1">
    <source>
        <dbReference type="ARBA" id="ARBA00001971"/>
    </source>
</evidence>
<comment type="caution">
    <text evidence="8">The sequence shown here is derived from an EMBL/GenBank/DDBJ whole genome shotgun (WGS) entry which is preliminary data.</text>
</comment>
<dbReference type="Pfam" id="PF00067">
    <property type="entry name" value="p450"/>
    <property type="match status" value="1"/>
</dbReference>
<dbReference type="GO" id="GO:0005506">
    <property type="term" value="F:iron ion binding"/>
    <property type="evidence" value="ECO:0007669"/>
    <property type="project" value="InterPro"/>
</dbReference>
<dbReference type="AlphaFoldDB" id="A0AAV9U238"/>
<dbReference type="PROSITE" id="PS00086">
    <property type="entry name" value="CYTOCHROME_P450"/>
    <property type="match status" value="1"/>
</dbReference>
<dbReference type="Proteomes" id="UP001375240">
    <property type="component" value="Unassembled WGS sequence"/>
</dbReference>
<keyword evidence="5 6" id="KW-0349">Heme</keyword>
<comment type="similarity">
    <text evidence="2 6">Belongs to the cytochrome P450 family.</text>
</comment>
<dbReference type="GO" id="GO:0004497">
    <property type="term" value="F:monooxygenase activity"/>
    <property type="evidence" value="ECO:0007669"/>
    <property type="project" value="UniProtKB-KW"/>
</dbReference>
<keyword evidence="7" id="KW-0732">Signal</keyword>
<sequence length="461" mass="52055">MISSLTASELVLYFSAAFFTCPIIRIGPDELHINDPTFYDVCYVPNYKFVNYRPHYKFVSPMDTLMGLADRDPAAHKKRRGVLSRLFSRSHVQKLERNIQGHIARFEEILSTYAQTKDAKAMERGMCLSKLLRCLAIDIISEYLFSEGFDTLLEDPDNHLIKTLKRGARNVWFFNFFWPVHHLLIMLPQRILKVLVPKRLRGTADLEQFCADQVDELIHDPAKAQAKSTHTTIFQVLMEGGKDGSSPRPSRQALIGEAVTLTAAGLETTGSTLSSAVYYACLNPSVQEKLHDELVRAFPGVGEKSSDEIELAKCERLPYLTAVLKESLRISPGLPGRLPRVTPRGGTVCGTTHIPECTAVSMSIYLMHQNPSVYPNPKVFEPERWIETPNDPLREKYLVPFSKGSRSCLGLHLASAEIYLTLAVMFRRFKFTLHKDNELTADWVDNLLLDPQGELIVSVEE</sequence>
<dbReference type="InterPro" id="IPR001128">
    <property type="entry name" value="Cyt_P450"/>
</dbReference>